<keyword evidence="5 6" id="KW-0961">Cell wall biogenesis/degradation</keyword>
<organism evidence="8 9">
    <name type="scientific">Mangrovactinospora gilvigrisea</name>
    <dbReference type="NCBI Taxonomy" id="1428644"/>
    <lineage>
        <taxon>Bacteria</taxon>
        <taxon>Bacillati</taxon>
        <taxon>Actinomycetota</taxon>
        <taxon>Actinomycetes</taxon>
        <taxon>Kitasatosporales</taxon>
        <taxon>Streptomycetaceae</taxon>
        <taxon>Mangrovactinospora</taxon>
    </lineage>
</organism>
<gene>
    <name evidence="8" type="ORF">BIV57_01760</name>
</gene>
<evidence type="ECO:0000313" key="9">
    <source>
        <dbReference type="Proteomes" id="UP000243342"/>
    </source>
</evidence>
<dbReference type="GO" id="GO:0016740">
    <property type="term" value="F:transferase activity"/>
    <property type="evidence" value="ECO:0007669"/>
    <property type="project" value="UniProtKB-KW"/>
</dbReference>
<protein>
    <recommendedName>
        <fullName evidence="7">L,D-TPase catalytic domain-containing protein</fullName>
    </recommendedName>
</protein>
<sequence length="117" mass="13210">MGRIACVDLGAQRMWVQNGSKLVYGPVPIRSGRAAFPTRDGLFHVYWRDRHHWSTIYHVSMPYSQFFSGGQAFHAVAMPLSTPPGSHGCVNMTFSGARGLWNVLHLKDPVYVWGHKR</sequence>
<feature type="domain" description="L,D-TPase catalytic" evidence="7">
    <location>
        <begin position="3"/>
        <end position="113"/>
    </location>
</feature>
<comment type="caution">
    <text evidence="8">The sequence shown here is derived from an EMBL/GenBank/DDBJ whole genome shotgun (WGS) entry which is preliminary data.</text>
</comment>
<name>A0A1J7BKN1_9ACTN</name>
<feature type="active site" description="Nucleophile" evidence="6">
    <location>
        <position position="89"/>
    </location>
</feature>
<dbReference type="Pfam" id="PF03734">
    <property type="entry name" value="YkuD"/>
    <property type="match status" value="1"/>
</dbReference>
<dbReference type="InterPro" id="IPR050979">
    <property type="entry name" value="LD-transpeptidase"/>
</dbReference>
<dbReference type="Proteomes" id="UP000243342">
    <property type="component" value="Unassembled WGS sequence"/>
</dbReference>
<accession>A0A1J7BKN1</accession>
<dbReference type="InterPro" id="IPR005490">
    <property type="entry name" value="LD_TPept_cat_dom"/>
</dbReference>
<dbReference type="STRING" id="1428644.BIV57_01760"/>
<evidence type="ECO:0000256" key="4">
    <source>
        <dbReference type="ARBA" id="ARBA00022984"/>
    </source>
</evidence>
<dbReference type="GO" id="GO:0008360">
    <property type="term" value="P:regulation of cell shape"/>
    <property type="evidence" value="ECO:0007669"/>
    <property type="project" value="UniProtKB-UniRule"/>
</dbReference>
<evidence type="ECO:0000259" key="7">
    <source>
        <dbReference type="PROSITE" id="PS52029"/>
    </source>
</evidence>
<keyword evidence="2" id="KW-0808">Transferase</keyword>
<dbReference type="CDD" id="cd16913">
    <property type="entry name" value="YkuD_like"/>
    <property type="match status" value="1"/>
</dbReference>
<dbReference type="AlphaFoldDB" id="A0A1J7BKN1"/>
<dbReference type="PANTHER" id="PTHR30582">
    <property type="entry name" value="L,D-TRANSPEPTIDASE"/>
    <property type="match status" value="1"/>
</dbReference>
<dbReference type="UniPathway" id="UPA00219"/>
<keyword evidence="4 6" id="KW-0573">Peptidoglycan synthesis</keyword>
<evidence type="ECO:0000313" key="8">
    <source>
        <dbReference type="EMBL" id="OIV39239.1"/>
    </source>
</evidence>
<feature type="active site" description="Proton donor/acceptor" evidence="6">
    <location>
        <position position="74"/>
    </location>
</feature>
<dbReference type="Gene3D" id="2.40.440.10">
    <property type="entry name" value="L,D-transpeptidase catalytic domain-like"/>
    <property type="match status" value="1"/>
</dbReference>
<evidence type="ECO:0000256" key="1">
    <source>
        <dbReference type="ARBA" id="ARBA00004752"/>
    </source>
</evidence>
<dbReference type="EMBL" id="MLCF01000004">
    <property type="protein sequence ID" value="OIV39239.1"/>
    <property type="molecule type" value="Genomic_DNA"/>
</dbReference>
<evidence type="ECO:0000256" key="6">
    <source>
        <dbReference type="PROSITE-ProRule" id="PRU01373"/>
    </source>
</evidence>
<dbReference type="PROSITE" id="PS52029">
    <property type="entry name" value="LD_TPASE"/>
    <property type="match status" value="1"/>
</dbReference>
<dbReference type="InterPro" id="IPR038063">
    <property type="entry name" value="Transpep_catalytic_dom"/>
</dbReference>
<proteinExistence type="predicted"/>
<evidence type="ECO:0000256" key="3">
    <source>
        <dbReference type="ARBA" id="ARBA00022960"/>
    </source>
</evidence>
<keyword evidence="3 6" id="KW-0133">Cell shape</keyword>
<dbReference type="GO" id="GO:0005576">
    <property type="term" value="C:extracellular region"/>
    <property type="evidence" value="ECO:0007669"/>
    <property type="project" value="TreeGrafter"/>
</dbReference>
<comment type="pathway">
    <text evidence="1 6">Cell wall biogenesis; peptidoglycan biosynthesis.</text>
</comment>
<keyword evidence="9" id="KW-1185">Reference proteome</keyword>
<dbReference type="SUPFAM" id="SSF141523">
    <property type="entry name" value="L,D-transpeptidase catalytic domain-like"/>
    <property type="match status" value="1"/>
</dbReference>
<dbReference type="GO" id="GO:0071972">
    <property type="term" value="F:peptidoglycan L,D-transpeptidase activity"/>
    <property type="evidence" value="ECO:0007669"/>
    <property type="project" value="TreeGrafter"/>
</dbReference>
<dbReference type="GO" id="GO:0018104">
    <property type="term" value="P:peptidoglycan-protein cross-linking"/>
    <property type="evidence" value="ECO:0007669"/>
    <property type="project" value="TreeGrafter"/>
</dbReference>
<evidence type="ECO:0000256" key="5">
    <source>
        <dbReference type="ARBA" id="ARBA00023316"/>
    </source>
</evidence>
<reference evidence="8 9" key="1">
    <citation type="submission" date="2016-10" db="EMBL/GenBank/DDBJ databases">
        <title>Genome sequence of Streptomyces gilvigriseus MUSC 26.</title>
        <authorList>
            <person name="Lee L.-H."/>
            <person name="Ser H.-L."/>
        </authorList>
    </citation>
    <scope>NUCLEOTIDE SEQUENCE [LARGE SCALE GENOMIC DNA]</scope>
    <source>
        <strain evidence="8 9">MUSC 26</strain>
    </source>
</reference>
<dbReference type="GO" id="GO:0071555">
    <property type="term" value="P:cell wall organization"/>
    <property type="evidence" value="ECO:0007669"/>
    <property type="project" value="UniProtKB-UniRule"/>
</dbReference>
<dbReference type="PANTHER" id="PTHR30582:SF33">
    <property type="entry name" value="EXPORTED PROTEIN"/>
    <property type="match status" value="1"/>
</dbReference>
<evidence type="ECO:0000256" key="2">
    <source>
        <dbReference type="ARBA" id="ARBA00022679"/>
    </source>
</evidence>